<evidence type="ECO:0000313" key="2">
    <source>
        <dbReference type="EMBL" id="NAS26576.1"/>
    </source>
</evidence>
<sequence>MLRPGPPGRSASVTNTAKYSEPRTLPVPTEVHPAGKILMDAHIKLRAVGYPARGGTCGKIWIGYLGDRLPHTKPTERP</sequence>
<proteinExistence type="predicted"/>
<gene>
    <name evidence="2" type="ORF">GT755_33480</name>
</gene>
<comment type="caution">
    <text evidence="2">The sequence shown here is derived from an EMBL/GenBank/DDBJ whole genome shotgun (WGS) entry which is preliminary data.</text>
</comment>
<dbReference type="Proteomes" id="UP000479526">
    <property type="component" value="Unassembled WGS sequence"/>
</dbReference>
<dbReference type="AlphaFoldDB" id="A0A7C9NSJ3"/>
<feature type="region of interest" description="Disordered" evidence="1">
    <location>
        <begin position="1"/>
        <end position="29"/>
    </location>
</feature>
<protein>
    <submittedName>
        <fullName evidence="2">Uncharacterized protein</fullName>
    </submittedName>
</protein>
<evidence type="ECO:0000313" key="3">
    <source>
        <dbReference type="Proteomes" id="UP000479526"/>
    </source>
</evidence>
<dbReference type="RefSeq" id="WP_161483568.1">
    <property type="nucleotide sequence ID" value="NZ_WXEW01000011.1"/>
</dbReference>
<reference evidence="2 3" key="1">
    <citation type="submission" date="2020-01" db="EMBL/GenBank/DDBJ databases">
        <title>Herbidospora sp. NEAU-GS84 nov., a novel actinomycete isolated from soil.</title>
        <authorList>
            <person name="Han L."/>
        </authorList>
    </citation>
    <scope>NUCLEOTIDE SEQUENCE [LARGE SCALE GENOMIC DNA]</scope>
    <source>
        <strain evidence="2 3">NEAU-GS84</strain>
    </source>
</reference>
<dbReference type="EMBL" id="WXEW01000011">
    <property type="protein sequence ID" value="NAS26576.1"/>
    <property type="molecule type" value="Genomic_DNA"/>
</dbReference>
<evidence type="ECO:0000256" key="1">
    <source>
        <dbReference type="SAM" id="MobiDB-lite"/>
    </source>
</evidence>
<organism evidence="2 3">
    <name type="scientific">Herbidospora solisilvae</name>
    <dbReference type="NCBI Taxonomy" id="2696284"/>
    <lineage>
        <taxon>Bacteria</taxon>
        <taxon>Bacillati</taxon>
        <taxon>Actinomycetota</taxon>
        <taxon>Actinomycetes</taxon>
        <taxon>Streptosporangiales</taxon>
        <taxon>Streptosporangiaceae</taxon>
        <taxon>Herbidospora</taxon>
    </lineage>
</organism>
<name>A0A7C9NSJ3_9ACTN</name>
<keyword evidence="3" id="KW-1185">Reference proteome</keyword>
<accession>A0A7C9NSJ3</accession>